<evidence type="ECO:0000313" key="2">
    <source>
        <dbReference type="Proteomes" id="UP000032142"/>
    </source>
</evidence>
<dbReference type="EMBL" id="KN409324">
    <property type="protein sequence ID" value="KHG17906.1"/>
    <property type="molecule type" value="Genomic_DNA"/>
</dbReference>
<protein>
    <submittedName>
        <fullName evidence="1">Uncharacterized protein</fullName>
    </submittedName>
</protein>
<evidence type="ECO:0000313" key="1">
    <source>
        <dbReference type="EMBL" id="KHG17906.1"/>
    </source>
</evidence>
<dbReference type="Proteomes" id="UP000032142">
    <property type="component" value="Unassembled WGS sequence"/>
</dbReference>
<keyword evidence="2" id="KW-1185">Reference proteome</keyword>
<name>A0A0B0P3H6_GOSAR</name>
<reference evidence="2" key="1">
    <citation type="submission" date="2014-09" db="EMBL/GenBank/DDBJ databases">
        <authorList>
            <person name="Mudge J."/>
            <person name="Ramaraj T."/>
            <person name="Lindquist I.E."/>
            <person name="Bharti A.K."/>
            <person name="Sundararajan A."/>
            <person name="Cameron C.T."/>
            <person name="Woodward J.E."/>
            <person name="May G.D."/>
            <person name="Brubaker C."/>
            <person name="Broadhvest J."/>
            <person name="Wilkins T.A."/>
        </authorList>
    </citation>
    <scope>NUCLEOTIDE SEQUENCE</scope>
    <source>
        <strain evidence="2">cv. AKA8401</strain>
    </source>
</reference>
<proteinExistence type="predicted"/>
<accession>A0A0B0P3H6</accession>
<gene>
    <name evidence="1" type="ORF">F383_21825</name>
</gene>
<sequence length="10" mass="1176">MLEAREENKG</sequence>
<organism evidence="1 2">
    <name type="scientific">Gossypium arboreum</name>
    <name type="common">Tree cotton</name>
    <name type="synonym">Gossypium nanking</name>
    <dbReference type="NCBI Taxonomy" id="29729"/>
    <lineage>
        <taxon>Eukaryota</taxon>
        <taxon>Viridiplantae</taxon>
        <taxon>Streptophyta</taxon>
        <taxon>Embryophyta</taxon>
        <taxon>Tracheophyta</taxon>
        <taxon>Spermatophyta</taxon>
        <taxon>Magnoliopsida</taxon>
        <taxon>eudicotyledons</taxon>
        <taxon>Gunneridae</taxon>
        <taxon>Pentapetalae</taxon>
        <taxon>rosids</taxon>
        <taxon>malvids</taxon>
        <taxon>Malvales</taxon>
        <taxon>Malvaceae</taxon>
        <taxon>Malvoideae</taxon>
        <taxon>Gossypium</taxon>
    </lineage>
</organism>